<reference evidence="10 11" key="1">
    <citation type="journal article" date="2018" name="Evol. Lett.">
        <title>Horizontal gene cluster transfer increased hallucinogenic mushroom diversity.</title>
        <authorList>
            <person name="Reynolds H.T."/>
            <person name="Vijayakumar V."/>
            <person name="Gluck-Thaler E."/>
            <person name="Korotkin H.B."/>
            <person name="Matheny P.B."/>
            <person name="Slot J.C."/>
        </authorList>
    </citation>
    <scope>NUCLEOTIDE SEQUENCE [LARGE SCALE GENOMIC DNA]</scope>
    <source>
        <strain evidence="10 11">2631</strain>
    </source>
</reference>
<dbReference type="AlphaFoldDB" id="A0A409WQQ7"/>
<comment type="subcellular location">
    <subcellularLocation>
        <location evidence="2">Cytoplasm</location>
        <location evidence="2">Cytoskeleton</location>
        <location evidence="2">Spindle</location>
    </subcellularLocation>
    <subcellularLocation>
        <location evidence="1">Nucleus</location>
    </subcellularLocation>
</comment>
<feature type="compositionally biased region" description="Basic and acidic residues" evidence="8">
    <location>
        <begin position="917"/>
        <end position="1005"/>
    </location>
</feature>
<feature type="compositionally biased region" description="Polar residues" evidence="8">
    <location>
        <begin position="675"/>
        <end position="693"/>
    </location>
</feature>
<feature type="compositionally biased region" description="Polar residues" evidence="8">
    <location>
        <begin position="701"/>
        <end position="714"/>
    </location>
</feature>
<dbReference type="Gene3D" id="6.10.250.2990">
    <property type="match status" value="1"/>
</dbReference>
<dbReference type="GO" id="GO:0007059">
    <property type="term" value="P:chromosome segregation"/>
    <property type="evidence" value="ECO:0007669"/>
    <property type="project" value="UniProtKB-KW"/>
</dbReference>
<feature type="compositionally biased region" description="Polar residues" evidence="8">
    <location>
        <begin position="1054"/>
        <end position="1076"/>
    </location>
</feature>
<feature type="region of interest" description="Disordered" evidence="8">
    <location>
        <begin position="524"/>
        <end position="622"/>
    </location>
</feature>
<evidence type="ECO:0000256" key="8">
    <source>
        <dbReference type="SAM" id="MobiDB-lite"/>
    </source>
</evidence>
<dbReference type="STRING" id="93625.A0A409WQQ7"/>
<dbReference type="Pfam" id="PF03941">
    <property type="entry name" value="INCENP_ARK-bind"/>
    <property type="match status" value="1"/>
</dbReference>
<evidence type="ECO:0000256" key="1">
    <source>
        <dbReference type="ARBA" id="ARBA00004123"/>
    </source>
</evidence>
<name>A0A409WQQ7_PSICY</name>
<feature type="region of interest" description="Disordered" evidence="8">
    <location>
        <begin position="650"/>
        <end position="755"/>
    </location>
</feature>
<keyword evidence="7" id="KW-0539">Nucleus</keyword>
<evidence type="ECO:0000313" key="11">
    <source>
        <dbReference type="Proteomes" id="UP000283269"/>
    </source>
</evidence>
<evidence type="ECO:0000259" key="9">
    <source>
        <dbReference type="Pfam" id="PF03941"/>
    </source>
</evidence>
<sequence>MAHPGLLTWANSIRLTMASDPGRQVFKDQVQTHGFLFLDDYLDNIVSGAKQDPLIELVKTPGRKKAIARKPKLMSSKLGNTVSSMFSEDISVNENMPPSNSLQATLLAVKVAENSREKGINEKVTSFDDHQTRVPLAPIQPLSNSEILVQSVLTALPPTVPTPSQVPINMEHNDLSIIAEDDEPSERSRTSNAGRMQDIQKSLVPSPSPVTSNVRLSPSSVSECDESQQDINMTSSSSAVTFQSIPLHSPTSSAVDEITTAPSHQPHSEEVQDQHAEPIASSKSPSIEVRESTDDQLISDMSEESVQVDRKSSDRPIAPSFPTLPEPMPPRKPRDPSLNMVMQGAATPGAVHGKRTSYLMKVREVNAFEGTSKKSQAPATSLSSNAATPAPRGIKRKSSDMLTNDQAVLDQENGERLPKAAKIVDGELASRKSKNIQVEKVQEIAPNPSAPAEEEMTTHIDNSTQEGVLDRLKKTVEDFGVRASKTMSKSFGGGAVAALAEARAAAEARVAERDRREDEMTLAIGAPSAEARLSTESTEQTQLAKQKQPEPVVAPPRQSDGRLSISDLFPTEGRIKEKHKIPEKPFQFKPNPLTLAQESKASSAARESTSTTPPNSPPVHIDSVQLVAPPVFNKPPPVFALPVATTRQPFSPVSKAKPFSPAHKVFNPPPPPPHFSSNIQSSIYPSLRSSPTPSFKGKTAQALTAQSTLESVTSDRIFDDDDDVPAWMPSTQETDYTSGYTQSQPHPDTQICDEDDSWPIDEKLAAGVQWTYGSKEDSMTWSTLPSQSTRGDTGPVTRTSPLREQKSDWARPVPGAFYVETDNMAEGEGNLLSKDPELEQVVLNASKTTIADSQLKSVRSQSQMSMASFESSQTQPSQGGFLNQASKLLSSALGTSSKKKQPEVKMVLQKAAVAAKKQQEEADKKAARLREMESRRQLAIQRKAEEEKARELEEERKLKDEAERRKKEKEGNTDKRALKLPSVKKDDESQKKRKIEAEKKPELKKPGPSMLFGKSHLKSSLKHPSNSSFAFGSSTVASSSNLEDESSSLKGKEQTTQQNMVEDDVSQPSQLVQSQMAARAKAQIDAAKHAEPVIPSESIELPDINSEYSDSEDEDRVRTFDPPEWAQSPELRTQLEAQSTINPDDIFGAVRPLRMEEIFKTRTSRFRARTSSANWTGADRLTMQEESAYARRMGFK</sequence>
<feature type="domain" description="Inner centromere protein ARK-binding" evidence="9">
    <location>
        <begin position="1103"/>
        <end position="1159"/>
    </location>
</feature>
<feature type="region of interest" description="Disordered" evidence="8">
    <location>
        <begin position="909"/>
        <end position="1127"/>
    </location>
</feature>
<dbReference type="GO" id="GO:0005819">
    <property type="term" value="C:spindle"/>
    <property type="evidence" value="ECO:0007669"/>
    <property type="project" value="UniProtKB-SubCell"/>
</dbReference>
<dbReference type="Proteomes" id="UP000283269">
    <property type="component" value="Unassembled WGS sequence"/>
</dbReference>
<organism evidence="10 11">
    <name type="scientific">Psilocybe cyanescens</name>
    <dbReference type="NCBI Taxonomy" id="93625"/>
    <lineage>
        <taxon>Eukaryota</taxon>
        <taxon>Fungi</taxon>
        <taxon>Dikarya</taxon>
        <taxon>Basidiomycota</taxon>
        <taxon>Agaricomycotina</taxon>
        <taxon>Agaricomycetes</taxon>
        <taxon>Agaricomycetidae</taxon>
        <taxon>Agaricales</taxon>
        <taxon>Agaricineae</taxon>
        <taxon>Strophariaceae</taxon>
        <taxon>Psilocybe</taxon>
    </lineage>
</organism>
<keyword evidence="6" id="KW-0206">Cytoskeleton</keyword>
<feature type="compositionally biased region" description="Basic and acidic residues" evidence="8">
    <location>
        <begin position="266"/>
        <end position="276"/>
    </location>
</feature>
<comment type="caution">
    <text evidence="10">The sequence shown here is derived from an EMBL/GenBank/DDBJ whole genome shotgun (WGS) entry which is preliminary data.</text>
</comment>
<dbReference type="PANTHER" id="PTHR13142">
    <property type="entry name" value="INNER CENTROMERE PROTEIN"/>
    <property type="match status" value="1"/>
</dbReference>
<feature type="compositionally biased region" description="Polar residues" evidence="8">
    <location>
        <begin position="373"/>
        <end position="387"/>
    </location>
</feature>
<dbReference type="InterPro" id="IPR005635">
    <property type="entry name" value="Inner_centromere_prot_ARK-bd"/>
</dbReference>
<proteinExistence type="inferred from homology"/>
<feature type="region of interest" description="Disordered" evidence="8">
    <location>
        <begin position="854"/>
        <end position="883"/>
    </location>
</feature>
<evidence type="ECO:0000256" key="3">
    <source>
        <dbReference type="ARBA" id="ARBA00010042"/>
    </source>
</evidence>
<feature type="region of interest" description="Disordered" evidence="8">
    <location>
        <begin position="445"/>
        <end position="465"/>
    </location>
</feature>
<evidence type="ECO:0000256" key="4">
    <source>
        <dbReference type="ARBA" id="ARBA00022490"/>
    </source>
</evidence>
<feature type="compositionally biased region" description="Polar residues" evidence="8">
    <location>
        <begin position="534"/>
        <end position="545"/>
    </location>
</feature>
<evidence type="ECO:0000256" key="2">
    <source>
        <dbReference type="ARBA" id="ARBA00004186"/>
    </source>
</evidence>
<dbReference type="InParanoid" id="A0A409WQQ7"/>
<dbReference type="EMBL" id="NHYD01003307">
    <property type="protein sequence ID" value="PPQ80820.1"/>
    <property type="molecule type" value="Genomic_DNA"/>
</dbReference>
<feature type="compositionally biased region" description="Polar residues" evidence="8">
    <location>
        <begin position="190"/>
        <end position="222"/>
    </location>
</feature>
<dbReference type="OrthoDB" id="6123at2759"/>
<feature type="region of interest" description="Disordered" evidence="8">
    <location>
        <begin position="369"/>
        <end position="414"/>
    </location>
</feature>
<evidence type="ECO:0000256" key="7">
    <source>
        <dbReference type="ARBA" id="ARBA00023242"/>
    </source>
</evidence>
<protein>
    <recommendedName>
        <fullName evidence="9">Inner centromere protein ARK-binding domain-containing protein</fullName>
    </recommendedName>
</protein>
<dbReference type="PANTHER" id="PTHR13142:SF1">
    <property type="entry name" value="INNER CENTROMERE PROTEIN"/>
    <property type="match status" value="1"/>
</dbReference>
<keyword evidence="5" id="KW-0159">Chromosome partition</keyword>
<keyword evidence="4" id="KW-0963">Cytoplasm</keyword>
<feature type="compositionally biased region" description="Polar residues" evidence="8">
    <location>
        <begin position="729"/>
        <end position="747"/>
    </location>
</feature>
<keyword evidence="11" id="KW-1185">Reference proteome</keyword>
<feature type="compositionally biased region" description="Polar residues" evidence="8">
    <location>
        <begin position="229"/>
        <end position="265"/>
    </location>
</feature>
<feature type="compositionally biased region" description="Polar residues" evidence="8">
    <location>
        <begin position="779"/>
        <end position="800"/>
    </location>
</feature>
<evidence type="ECO:0000256" key="5">
    <source>
        <dbReference type="ARBA" id="ARBA00022829"/>
    </source>
</evidence>
<feature type="compositionally biased region" description="Low complexity" evidence="8">
    <location>
        <begin position="599"/>
        <end position="613"/>
    </location>
</feature>
<comment type="similarity">
    <text evidence="3">Belongs to the INCENP family.</text>
</comment>
<evidence type="ECO:0000256" key="6">
    <source>
        <dbReference type="ARBA" id="ARBA00023212"/>
    </source>
</evidence>
<evidence type="ECO:0000313" key="10">
    <source>
        <dbReference type="EMBL" id="PPQ80820.1"/>
    </source>
</evidence>
<dbReference type="GO" id="GO:0005634">
    <property type="term" value="C:nucleus"/>
    <property type="evidence" value="ECO:0007669"/>
    <property type="project" value="UniProtKB-SubCell"/>
</dbReference>
<accession>A0A409WQQ7</accession>
<gene>
    <name evidence="10" type="ORF">CVT25_001945</name>
</gene>
<feature type="region of interest" description="Disordered" evidence="8">
    <location>
        <begin position="775"/>
        <end position="809"/>
    </location>
</feature>
<feature type="region of interest" description="Disordered" evidence="8">
    <location>
        <begin position="177"/>
        <end position="341"/>
    </location>
</feature>